<organism evidence="2 3">
    <name type="scientific">Trifolium medium</name>
    <dbReference type="NCBI Taxonomy" id="97028"/>
    <lineage>
        <taxon>Eukaryota</taxon>
        <taxon>Viridiplantae</taxon>
        <taxon>Streptophyta</taxon>
        <taxon>Embryophyta</taxon>
        <taxon>Tracheophyta</taxon>
        <taxon>Spermatophyta</taxon>
        <taxon>Magnoliopsida</taxon>
        <taxon>eudicotyledons</taxon>
        <taxon>Gunneridae</taxon>
        <taxon>Pentapetalae</taxon>
        <taxon>rosids</taxon>
        <taxon>fabids</taxon>
        <taxon>Fabales</taxon>
        <taxon>Fabaceae</taxon>
        <taxon>Papilionoideae</taxon>
        <taxon>50 kb inversion clade</taxon>
        <taxon>NPAAA clade</taxon>
        <taxon>Hologalegina</taxon>
        <taxon>IRL clade</taxon>
        <taxon>Trifolieae</taxon>
        <taxon>Trifolium</taxon>
    </lineage>
</organism>
<evidence type="ECO:0000313" key="3">
    <source>
        <dbReference type="Proteomes" id="UP000265520"/>
    </source>
</evidence>
<feature type="region of interest" description="Disordered" evidence="1">
    <location>
        <begin position="1"/>
        <end position="23"/>
    </location>
</feature>
<keyword evidence="3" id="KW-1185">Reference proteome</keyword>
<feature type="region of interest" description="Disordered" evidence="1">
    <location>
        <begin position="80"/>
        <end position="144"/>
    </location>
</feature>
<comment type="caution">
    <text evidence="2">The sequence shown here is derived from an EMBL/GenBank/DDBJ whole genome shotgun (WGS) entry which is preliminary data.</text>
</comment>
<feature type="compositionally biased region" description="Basic and acidic residues" evidence="1">
    <location>
        <begin position="126"/>
        <end position="144"/>
    </location>
</feature>
<feature type="non-terminal residue" evidence="2">
    <location>
        <position position="1"/>
    </location>
</feature>
<reference evidence="2 3" key="1">
    <citation type="journal article" date="2018" name="Front. Plant Sci.">
        <title>Red Clover (Trifolium pratense) and Zigzag Clover (T. medium) - A Picture of Genomic Similarities and Differences.</title>
        <authorList>
            <person name="Dluhosova J."/>
            <person name="Istvanek J."/>
            <person name="Nedelnik J."/>
            <person name="Repkova J."/>
        </authorList>
    </citation>
    <scope>NUCLEOTIDE SEQUENCE [LARGE SCALE GENOMIC DNA]</scope>
    <source>
        <strain evidence="3">cv. 10/8</strain>
        <tissue evidence="2">Leaf</tissue>
    </source>
</reference>
<evidence type="ECO:0000256" key="1">
    <source>
        <dbReference type="SAM" id="MobiDB-lite"/>
    </source>
</evidence>
<sequence length="144" mass="16247">DNTGDPRDGRETSLSSDEDGEGVQVLTARQAEKRLQSTQEIPVDRAQPPALITRENIANLITALRSTNETLQQQGLRITALEESLRSKKSRSRSRSRSKTPPRRPDVHNMHPALERLQQPSKKRDRTPPHEDRVSPTKRGKATE</sequence>
<accession>A0A392PV06</accession>
<dbReference type="AlphaFoldDB" id="A0A392PV06"/>
<feature type="compositionally biased region" description="Basic residues" evidence="1">
    <location>
        <begin position="87"/>
        <end position="102"/>
    </location>
</feature>
<feature type="compositionally biased region" description="Basic and acidic residues" evidence="1">
    <location>
        <begin position="1"/>
        <end position="11"/>
    </location>
</feature>
<protein>
    <submittedName>
        <fullName evidence="2">Uncharacterized protein</fullName>
    </submittedName>
</protein>
<proteinExistence type="predicted"/>
<dbReference type="EMBL" id="LXQA010095202">
    <property type="protein sequence ID" value="MCI15146.1"/>
    <property type="molecule type" value="Genomic_DNA"/>
</dbReference>
<name>A0A392PV06_9FABA</name>
<dbReference type="Proteomes" id="UP000265520">
    <property type="component" value="Unassembled WGS sequence"/>
</dbReference>
<evidence type="ECO:0000313" key="2">
    <source>
        <dbReference type="EMBL" id="MCI15146.1"/>
    </source>
</evidence>